<proteinExistence type="predicted"/>
<dbReference type="Proteomes" id="UP000018922">
    <property type="component" value="Chromosome I"/>
</dbReference>
<name>V6F3S2_MAGGM</name>
<organism evidence="2 3">
    <name type="scientific">Magnetospirillum gryphiswaldense (strain DSM 6361 / JCM 21280 / NBRC 15271 / MSR-1)</name>
    <dbReference type="NCBI Taxonomy" id="431944"/>
    <lineage>
        <taxon>Bacteria</taxon>
        <taxon>Pseudomonadati</taxon>
        <taxon>Pseudomonadota</taxon>
        <taxon>Alphaproteobacteria</taxon>
        <taxon>Rhodospirillales</taxon>
        <taxon>Rhodospirillaceae</taxon>
        <taxon>Magnetospirillum</taxon>
    </lineage>
</organism>
<accession>V6F3S2</accession>
<keyword evidence="3" id="KW-1185">Reference proteome</keyword>
<dbReference type="EMBL" id="HG794546">
    <property type="protein sequence ID" value="CDK99123.1"/>
    <property type="molecule type" value="Genomic_DNA"/>
</dbReference>
<dbReference type="AlphaFoldDB" id="V6F3S2"/>
<dbReference type="HOGENOM" id="CLU_2735226_0_0_5"/>
<feature type="region of interest" description="Disordered" evidence="1">
    <location>
        <begin position="42"/>
        <end position="71"/>
    </location>
</feature>
<gene>
    <name evidence="2" type="ordered locus">MGMSRv2__1908</name>
</gene>
<protein>
    <submittedName>
        <fullName evidence="2">Uncharacterized protein</fullName>
    </submittedName>
</protein>
<evidence type="ECO:0000256" key="1">
    <source>
        <dbReference type="SAM" id="MobiDB-lite"/>
    </source>
</evidence>
<dbReference type="STRING" id="1430440.MGMSRv2__1908"/>
<reference evidence="2 3" key="1">
    <citation type="journal article" date="2014" name="Genome Announc.">
        <title>Complete genome sequence of Magnetospirillum gryphiswaldense MSR-1.</title>
        <authorList>
            <person name="Wang X."/>
            <person name="Wang Q."/>
            <person name="Zhang W."/>
            <person name="Wang Y."/>
            <person name="Li L."/>
            <person name="Wen T."/>
            <person name="Zhang T."/>
            <person name="Zhang Y."/>
            <person name="Xu J."/>
            <person name="Hu J."/>
            <person name="Li S."/>
            <person name="Liu L."/>
            <person name="Liu J."/>
            <person name="Jiang W."/>
            <person name="Tian J."/>
            <person name="Li Y."/>
            <person name="Schuler D."/>
            <person name="Wang L."/>
            <person name="Li J."/>
        </authorList>
    </citation>
    <scope>NUCLEOTIDE SEQUENCE [LARGE SCALE GENOMIC DNA]</scope>
    <source>
        <strain evidence="3">DSM 6361 / JCM 21280 / NBRC 15271 / MSR-1</strain>
    </source>
</reference>
<dbReference type="KEGG" id="mgy:MGMSRv2__1908"/>
<evidence type="ECO:0000313" key="2">
    <source>
        <dbReference type="EMBL" id="CDK99123.1"/>
    </source>
</evidence>
<evidence type="ECO:0000313" key="3">
    <source>
        <dbReference type="Proteomes" id="UP000018922"/>
    </source>
</evidence>
<sequence>MEFGSAAFGRPFLRLNDIPTFAPPFQLPGSYLLLRHPSRRFSHRPEGYGNDSQTPEPDRTFPPLEPQPAHA</sequence>